<dbReference type="Gene3D" id="3.10.450.50">
    <property type="match status" value="1"/>
</dbReference>
<name>A0A9W9P7C1_9EURO</name>
<dbReference type="InterPro" id="IPR032710">
    <property type="entry name" value="NTF2-like_dom_sf"/>
</dbReference>
<reference evidence="4" key="1">
    <citation type="submission" date="2022-11" db="EMBL/GenBank/DDBJ databases">
        <authorList>
            <person name="Petersen C."/>
        </authorList>
    </citation>
    <scope>NUCLEOTIDE SEQUENCE</scope>
    <source>
        <strain evidence="4">IBT 19713</strain>
    </source>
</reference>
<dbReference type="OrthoDB" id="5281072at2759"/>
<sequence>MEKLQVRDYVAFGQLAFEWADSCDIKVQLMSPKLDFRSRGLFLTFYRTGIDCAISLPPTLLVDYSMIGHERLPKVSAEDFVAMIASPKLLGHPLVRTQNLIGAVRYNPVCDEEIGASYQIRAAHQRYEDPDHTSVTLRGHGYGKVTHWYKKMDGDWKLSGIRLEMYWSEASGSASDGRHAIAEFAHYHPTDPVDVIIADFMSEFNMATAAGRRVNQGTAPQSSTPAYDL</sequence>
<protein>
    <submittedName>
        <fullName evidence="4">Scytalone dehydratase</fullName>
    </submittedName>
</protein>
<dbReference type="RefSeq" id="XP_058331929.1">
    <property type="nucleotide sequence ID" value="XM_058472926.1"/>
</dbReference>
<organism evidence="4 5">
    <name type="scientific">Penicillium chermesinum</name>
    <dbReference type="NCBI Taxonomy" id="63820"/>
    <lineage>
        <taxon>Eukaryota</taxon>
        <taxon>Fungi</taxon>
        <taxon>Dikarya</taxon>
        <taxon>Ascomycota</taxon>
        <taxon>Pezizomycotina</taxon>
        <taxon>Eurotiomycetes</taxon>
        <taxon>Eurotiomycetidae</taxon>
        <taxon>Eurotiales</taxon>
        <taxon>Aspergillaceae</taxon>
        <taxon>Penicillium</taxon>
    </lineage>
</organism>
<reference evidence="4" key="2">
    <citation type="journal article" date="2023" name="IMA Fungus">
        <title>Comparative genomic study of the Penicillium genus elucidates a diverse pangenome and 15 lateral gene transfer events.</title>
        <authorList>
            <person name="Petersen C."/>
            <person name="Sorensen T."/>
            <person name="Nielsen M.R."/>
            <person name="Sondergaard T.E."/>
            <person name="Sorensen J.L."/>
            <person name="Fitzpatrick D.A."/>
            <person name="Frisvad J.C."/>
            <person name="Nielsen K.L."/>
        </authorList>
    </citation>
    <scope>NUCLEOTIDE SEQUENCE</scope>
    <source>
        <strain evidence="4">IBT 19713</strain>
    </source>
</reference>
<gene>
    <name evidence="4" type="ORF">N7468_003629</name>
</gene>
<evidence type="ECO:0000259" key="3">
    <source>
        <dbReference type="Pfam" id="PF02982"/>
    </source>
</evidence>
<dbReference type="GeneID" id="83200229"/>
<dbReference type="GO" id="GO:0016829">
    <property type="term" value="F:lyase activity"/>
    <property type="evidence" value="ECO:0007669"/>
    <property type="project" value="UniProtKB-KW"/>
</dbReference>
<comment type="similarity">
    <text evidence="1">Belongs to the scytalone dehydratase family.</text>
</comment>
<dbReference type="SUPFAM" id="SSF54427">
    <property type="entry name" value="NTF2-like"/>
    <property type="match status" value="1"/>
</dbReference>
<evidence type="ECO:0000313" key="5">
    <source>
        <dbReference type="Proteomes" id="UP001150941"/>
    </source>
</evidence>
<dbReference type="AlphaFoldDB" id="A0A9W9P7C1"/>
<accession>A0A9W9P7C1</accession>
<dbReference type="Proteomes" id="UP001150941">
    <property type="component" value="Unassembled WGS sequence"/>
</dbReference>
<dbReference type="EMBL" id="JAPQKS010000003">
    <property type="protein sequence ID" value="KAJ5239010.1"/>
    <property type="molecule type" value="Genomic_DNA"/>
</dbReference>
<keyword evidence="2" id="KW-0456">Lyase</keyword>
<evidence type="ECO:0000313" key="4">
    <source>
        <dbReference type="EMBL" id="KAJ5239010.1"/>
    </source>
</evidence>
<dbReference type="Pfam" id="PF02982">
    <property type="entry name" value="Scytalone_dh"/>
    <property type="match status" value="1"/>
</dbReference>
<proteinExistence type="inferred from homology"/>
<evidence type="ECO:0000256" key="1">
    <source>
        <dbReference type="ARBA" id="ARBA00008584"/>
    </source>
</evidence>
<dbReference type="InterPro" id="IPR049884">
    <property type="entry name" value="Scytalone_dh"/>
</dbReference>
<keyword evidence="5" id="KW-1185">Reference proteome</keyword>
<feature type="domain" description="Scytalone dehydratase-like" evidence="3">
    <location>
        <begin position="57"/>
        <end position="170"/>
    </location>
</feature>
<comment type="caution">
    <text evidence="4">The sequence shown here is derived from an EMBL/GenBank/DDBJ whole genome shotgun (WGS) entry which is preliminary data.</text>
</comment>
<evidence type="ECO:0000256" key="2">
    <source>
        <dbReference type="ARBA" id="ARBA00023239"/>
    </source>
</evidence>